<dbReference type="eggNOG" id="ENOG502SG6Y">
    <property type="taxonomic scope" value="Eukaryota"/>
</dbReference>
<reference evidence="2 3" key="1">
    <citation type="journal article" date="2012" name="BMC Genomics">
        <title>Sequencing the genome of Marssonina brunnea reveals fungus-poplar co-evolution.</title>
        <authorList>
            <person name="Zhu S."/>
            <person name="Cao Y.-Z."/>
            <person name="Jiang C."/>
            <person name="Tan B.-Y."/>
            <person name="Wang Z."/>
            <person name="Feng S."/>
            <person name="Zhang L."/>
            <person name="Su X.-H."/>
            <person name="Brejova B."/>
            <person name="Vinar T."/>
            <person name="Xu M."/>
            <person name="Wang M.-X."/>
            <person name="Zhang S.-G."/>
            <person name="Huang M.-R."/>
            <person name="Wu R."/>
            <person name="Zhou Y."/>
        </authorList>
    </citation>
    <scope>NUCLEOTIDE SEQUENCE [LARGE SCALE GENOMIC DNA]</scope>
    <source>
        <strain evidence="2 3">MB_m1</strain>
    </source>
</reference>
<sequence>MAHTWVTPEYVDLVTAARALRTREPTLERAKFLKRLRCEHQWIISDDILIKLIREDPLVARVEVALPKGGSEQRPADNESTEEDPGFERDCDYASLVERAFHEYTRREREYCLALSDQECRLILELDNSVPNPGDWNLKIARSEMCRFYIQLLMVLKGIKPCIVFYHRAAPDVLGRLIKHVLRPVLEKYGLLSYGFTLQQITNRQHASYPQGYLVDWEGGWMFADTRSSLWPGYILETFLPRVLQTQGNLLESGDRLCKVFGYPVPRYPREEPFRQVRYYDETEQFELLKLTDKVSSDESVSGFGYFDDDGDITTWRNCVVHYLKCLDEMERMGRFLVLDAYGHPELMKYYLDVSRGPKDDEELEKERTICQDAAGGRIRCVDDTEGGSVS</sequence>
<organism evidence="2 3">
    <name type="scientific">Marssonina brunnea f. sp. multigermtubi (strain MB_m1)</name>
    <name type="common">Marssonina leaf spot fungus</name>
    <dbReference type="NCBI Taxonomy" id="1072389"/>
    <lineage>
        <taxon>Eukaryota</taxon>
        <taxon>Fungi</taxon>
        <taxon>Dikarya</taxon>
        <taxon>Ascomycota</taxon>
        <taxon>Pezizomycotina</taxon>
        <taxon>Leotiomycetes</taxon>
        <taxon>Helotiales</taxon>
        <taxon>Drepanopezizaceae</taxon>
        <taxon>Drepanopeziza</taxon>
    </lineage>
</organism>
<evidence type="ECO:0000313" key="2">
    <source>
        <dbReference type="EMBL" id="EKD15334.1"/>
    </source>
</evidence>
<dbReference type="AlphaFoldDB" id="K1XRV9"/>
<dbReference type="InParanoid" id="K1XRV9"/>
<dbReference type="EMBL" id="JH921442">
    <property type="protein sequence ID" value="EKD15334.1"/>
    <property type="molecule type" value="Genomic_DNA"/>
</dbReference>
<evidence type="ECO:0000313" key="3">
    <source>
        <dbReference type="Proteomes" id="UP000006753"/>
    </source>
</evidence>
<dbReference type="HOGENOM" id="CLU_706112_0_0_1"/>
<proteinExistence type="predicted"/>
<gene>
    <name evidence="2" type="ORF">MBM_06550</name>
</gene>
<dbReference type="GeneID" id="18762485"/>
<feature type="region of interest" description="Disordered" evidence="1">
    <location>
        <begin position="69"/>
        <end position="88"/>
    </location>
</feature>
<dbReference type="OrthoDB" id="3528649at2759"/>
<keyword evidence="3" id="KW-1185">Reference proteome</keyword>
<protein>
    <submittedName>
        <fullName evidence="2">Uncharacterized protein</fullName>
    </submittedName>
</protein>
<dbReference type="KEGG" id="mbe:MBM_06550"/>
<name>K1XRV9_MARBU</name>
<dbReference type="Proteomes" id="UP000006753">
    <property type="component" value="Unassembled WGS sequence"/>
</dbReference>
<accession>K1XRV9</accession>
<evidence type="ECO:0000256" key="1">
    <source>
        <dbReference type="SAM" id="MobiDB-lite"/>
    </source>
</evidence>